<keyword evidence="2" id="KW-1185">Reference proteome</keyword>
<dbReference type="RefSeq" id="WP_380736129.1">
    <property type="nucleotide sequence ID" value="NZ_JAUFQG010000006.1"/>
</dbReference>
<dbReference type="EMBL" id="JBHSCX010000004">
    <property type="protein sequence ID" value="MFC4361971.1"/>
    <property type="molecule type" value="Genomic_DNA"/>
</dbReference>
<dbReference type="Pfam" id="PF10719">
    <property type="entry name" value="ComFB"/>
    <property type="match status" value="1"/>
</dbReference>
<evidence type="ECO:0000313" key="2">
    <source>
        <dbReference type="Proteomes" id="UP001595840"/>
    </source>
</evidence>
<comment type="caution">
    <text evidence="1">The sequence shown here is derived from an EMBL/GenBank/DDBJ whole genome shotgun (WGS) entry which is preliminary data.</text>
</comment>
<accession>A0ABV8V280</accession>
<reference evidence="2" key="1">
    <citation type="journal article" date="2019" name="Int. J. Syst. Evol. Microbiol.">
        <title>The Global Catalogue of Microorganisms (GCM) 10K type strain sequencing project: providing services to taxonomists for standard genome sequencing and annotation.</title>
        <authorList>
            <consortium name="The Broad Institute Genomics Platform"/>
            <consortium name="The Broad Institute Genome Sequencing Center for Infectious Disease"/>
            <person name="Wu L."/>
            <person name="Ma J."/>
        </authorList>
    </citation>
    <scope>NUCLEOTIDE SEQUENCE [LARGE SCALE GENOMIC DNA]</scope>
    <source>
        <strain evidence="2">CECT 8570</strain>
    </source>
</reference>
<dbReference type="InterPro" id="IPR019657">
    <property type="entry name" value="ComFB"/>
</dbReference>
<dbReference type="Proteomes" id="UP001595840">
    <property type="component" value="Unassembled WGS sequence"/>
</dbReference>
<evidence type="ECO:0000313" key="1">
    <source>
        <dbReference type="EMBL" id="MFC4361971.1"/>
    </source>
</evidence>
<name>A0ABV8V280_9GAMM</name>
<organism evidence="1 2">
    <name type="scientific">Simiduia curdlanivorans</name>
    <dbReference type="NCBI Taxonomy" id="1492769"/>
    <lineage>
        <taxon>Bacteria</taxon>
        <taxon>Pseudomonadati</taxon>
        <taxon>Pseudomonadota</taxon>
        <taxon>Gammaproteobacteria</taxon>
        <taxon>Cellvibrionales</taxon>
        <taxon>Cellvibrionaceae</taxon>
        <taxon>Simiduia</taxon>
    </lineage>
</organism>
<sequence length="108" mass="12529">MLLHAGRRRQQLQPGTDSIHNFYEAQVMDEIINRSERAQEDADFLADVACVALNHLPPRYIRHDVDMSFFLSPQEQEEMQKKVRKAVKDAIKYVKSREQEAEIATDAT</sequence>
<proteinExistence type="predicted"/>
<protein>
    <submittedName>
        <fullName evidence="1">Late competence development ComFB family protein</fullName>
    </submittedName>
</protein>
<gene>
    <name evidence="1" type="ORF">ACFOX3_06655</name>
</gene>